<organism evidence="2 3">
    <name type="scientific">Exidia glandulosa HHB12029</name>
    <dbReference type="NCBI Taxonomy" id="1314781"/>
    <lineage>
        <taxon>Eukaryota</taxon>
        <taxon>Fungi</taxon>
        <taxon>Dikarya</taxon>
        <taxon>Basidiomycota</taxon>
        <taxon>Agaricomycotina</taxon>
        <taxon>Agaricomycetes</taxon>
        <taxon>Auriculariales</taxon>
        <taxon>Exidiaceae</taxon>
        <taxon>Exidia</taxon>
    </lineage>
</organism>
<gene>
    <name evidence="2" type="ORF">EXIGLDRAFT_781937</name>
</gene>
<dbReference type="OrthoDB" id="3266354at2759"/>
<dbReference type="EMBL" id="KV426573">
    <property type="protein sequence ID" value="KZV79723.1"/>
    <property type="molecule type" value="Genomic_DNA"/>
</dbReference>
<accession>A0A165B2V2</accession>
<evidence type="ECO:0000313" key="2">
    <source>
        <dbReference type="EMBL" id="KZV79723.1"/>
    </source>
</evidence>
<sequence>MNEAMFRETSGAGEPSRGAPVLALSFTAHRTGTQSPPLLSLTMHDRLSRRPVYATTTHGARTTLWRVVPASTGTLAPVAVIVWAAPSSGSGSGRAFPAVERNGTLKHVEEVLTTRAGTLFGRSPAKLFVAGPRALACRWKIHEFGLGQRRLSALTSTSTSTSSTTTPSDTVLAEFFPPNVGVLKPSLTLYSPSAAEAADDIVLTALLAAAGRDDWRSTQNQSPPIEEVRQSLTTALGSGESFATLPPYTSTTDLPSY</sequence>
<name>A0A165B2V2_EXIGL</name>
<evidence type="ECO:0000256" key="1">
    <source>
        <dbReference type="SAM" id="MobiDB-lite"/>
    </source>
</evidence>
<protein>
    <submittedName>
        <fullName evidence="2">Uncharacterized protein</fullName>
    </submittedName>
</protein>
<evidence type="ECO:0000313" key="3">
    <source>
        <dbReference type="Proteomes" id="UP000077266"/>
    </source>
</evidence>
<dbReference type="AlphaFoldDB" id="A0A165B2V2"/>
<keyword evidence="3" id="KW-1185">Reference proteome</keyword>
<feature type="compositionally biased region" description="Polar residues" evidence="1">
    <location>
        <begin position="247"/>
        <end position="257"/>
    </location>
</feature>
<dbReference type="Proteomes" id="UP000077266">
    <property type="component" value="Unassembled WGS sequence"/>
</dbReference>
<dbReference type="InParanoid" id="A0A165B2V2"/>
<feature type="region of interest" description="Disordered" evidence="1">
    <location>
        <begin position="237"/>
        <end position="257"/>
    </location>
</feature>
<reference evidence="2 3" key="1">
    <citation type="journal article" date="2016" name="Mol. Biol. Evol.">
        <title>Comparative Genomics of Early-Diverging Mushroom-Forming Fungi Provides Insights into the Origins of Lignocellulose Decay Capabilities.</title>
        <authorList>
            <person name="Nagy L.G."/>
            <person name="Riley R."/>
            <person name="Tritt A."/>
            <person name="Adam C."/>
            <person name="Daum C."/>
            <person name="Floudas D."/>
            <person name="Sun H."/>
            <person name="Yadav J.S."/>
            <person name="Pangilinan J."/>
            <person name="Larsson K.H."/>
            <person name="Matsuura K."/>
            <person name="Barry K."/>
            <person name="Labutti K."/>
            <person name="Kuo R."/>
            <person name="Ohm R.A."/>
            <person name="Bhattacharya S.S."/>
            <person name="Shirouzu T."/>
            <person name="Yoshinaga Y."/>
            <person name="Martin F.M."/>
            <person name="Grigoriev I.V."/>
            <person name="Hibbett D.S."/>
        </authorList>
    </citation>
    <scope>NUCLEOTIDE SEQUENCE [LARGE SCALE GENOMIC DNA]</scope>
    <source>
        <strain evidence="2 3">HHB12029</strain>
    </source>
</reference>
<proteinExistence type="predicted"/>